<sequence>MYYALTAEKELHEISYVENGAEIISSLLKNAPATLVENKTENDKMCQTCFLLDSLNQLLEEVELHEQALNIASSTLNNTNIKHGELHTRKLNSVERAQLRFLNEEEISRMGDYVRDTYGLSVYRREFSNITVVSREY</sequence>
<dbReference type="AlphaFoldDB" id="A0A8J3AMM2"/>
<evidence type="ECO:0000313" key="2">
    <source>
        <dbReference type="Proteomes" id="UP000619536"/>
    </source>
</evidence>
<evidence type="ECO:0000313" key="1">
    <source>
        <dbReference type="EMBL" id="GGI15504.1"/>
    </source>
</evidence>
<name>A0A8J3AMM2_9BIFI</name>
<keyword evidence="2" id="KW-1185">Reference proteome</keyword>
<organism evidence="1 2">
    <name type="scientific">Galliscardovia ingluviei</name>
    <dbReference type="NCBI Taxonomy" id="1769422"/>
    <lineage>
        <taxon>Bacteria</taxon>
        <taxon>Bacillati</taxon>
        <taxon>Actinomycetota</taxon>
        <taxon>Actinomycetes</taxon>
        <taxon>Bifidobacteriales</taxon>
        <taxon>Bifidobacteriaceae</taxon>
        <taxon>Galliscardovia</taxon>
    </lineage>
</organism>
<protein>
    <submittedName>
        <fullName evidence="1">Uncharacterized protein</fullName>
    </submittedName>
</protein>
<comment type="caution">
    <text evidence="1">The sequence shown here is derived from an EMBL/GenBank/DDBJ whole genome shotgun (WGS) entry which is preliminary data.</text>
</comment>
<reference evidence="1" key="2">
    <citation type="submission" date="2020-09" db="EMBL/GenBank/DDBJ databases">
        <authorList>
            <person name="Sun Q."/>
            <person name="Sedlacek I."/>
        </authorList>
    </citation>
    <scope>NUCLEOTIDE SEQUENCE</scope>
    <source>
        <strain evidence="1">CCM 8606</strain>
    </source>
</reference>
<dbReference type="EMBL" id="BMDH01000006">
    <property type="protein sequence ID" value="GGI15504.1"/>
    <property type="molecule type" value="Genomic_DNA"/>
</dbReference>
<proteinExistence type="predicted"/>
<reference evidence="1" key="1">
    <citation type="journal article" date="2014" name="Int. J. Syst. Evol. Microbiol.">
        <title>Complete genome sequence of Corynebacterium casei LMG S-19264T (=DSM 44701T), isolated from a smear-ripened cheese.</title>
        <authorList>
            <consortium name="US DOE Joint Genome Institute (JGI-PGF)"/>
            <person name="Walter F."/>
            <person name="Albersmeier A."/>
            <person name="Kalinowski J."/>
            <person name="Ruckert C."/>
        </authorList>
    </citation>
    <scope>NUCLEOTIDE SEQUENCE</scope>
    <source>
        <strain evidence="1">CCM 8606</strain>
    </source>
</reference>
<dbReference type="RefSeq" id="WP_188355787.1">
    <property type="nucleotide sequence ID" value="NZ_BMDH01000006.1"/>
</dbReference>
<accession>A0A8J3AMM2</accession>
<gene>
    <name evidence="1" type="ORF">GCM10007377_16230</name>
</gene>
<dbReference type="Proteomes" id="UP000619536">
    <property type="component" value="Unassembled WGS sequence"/>
</dbReference>